<comment type="similarity">
    <text evidence="2 9">Belongs to the mitochondrial carrier (TC 2.A.29) family.</text>
</comment>
<evidence type="ECO:0000256" key="9">
    <source>
        <dbReference type="RuleBase" id="RU000488"/>
    </source>
</evidence>
<evidence type="ECO:0000256" key="4">
    <source>
        <dbReference type="ARBA" id="ARBA00022692"/>
    </source>
</evidence>
<keyword evidence="6" id="KW-1133">Transmembrane helix</keyword>
<dbReference type="SUPFAM" id="SSF103506">
    <property type="entry name" value="Mitochondrial carrier"/>
    <property type="match status" value="1"/>
</dbReference>
<reference evidence="11" key="1">
    <citation type="journal article" date="2020" name="New Phytol.">
        <title>Comparative genomics reveals dynamic genome evolution in host specialist ectomycorrhizal fungi.</title>
        <authorList>
            <person name="Lofgren L.A."/>
            <person name="Nguyen N.H."/>
            <person name="Vilgalys R."/>
            <person name="Ruytinx J."/>
            <person name="Liao H.L."/>
            <person name="Branco S."/>
            <person name="Kuo A."/>
            <person name="LaButti K."/>
            <person name="Lipzen A."/>
            <person name="Andreopoulos W."/>
            <person name="Pangilinan J."/>
            <person name="Riley R."/>
            <person name="Hundley H."/>
            <person name="Na H."/>
            <person name="Barry K."/>
            <person name="Grigoriev I.V."/>
            <person name="Stajich J.E."/>
            <person name="Kennedy P.G."/>
        </authorList>
    </citation>
    <scope>NUCLEOTIDE SEQUENCE</scope>
    <source>
        <strain evidence="11">FC203</strain>
    </source>
</reference>
<evidence type="ECO:0000256" key="3">
    <source>
        <dbReference type="ARBA" id="ARBA00022448"/>
    </source>
</evidence>
<comment type="caution">
    <text evidence="11">The sequence shown here is derived from an EMBL/GenBank/DDBJ whole genome shotgun (WGS) entry which is preliminary data.</text>
</comment>
<dbReference type="InterPro" id="IPR050391">
    <property type="entry name" value="Mito_Metabolite_Transporter"/>
</dbReference>
<evidence type="ECO:0000256" key="7">
    <source>
        <dbReference type="ARBA" id="ARBA00023136"/>
    </source>
</evidence>
<keyword evidence="4 8" id="KW-0812">Transmembrane</keyword>
<keyword evidence="12" id="KW-1185">Reference proteome</keyword>
<sequence>MSSNPSLRDLYNPPSSAWAFIPPPSPMQNASVPAPAPAATSYQWTTRPAHNSIFDLSPSLDLSEPSSLDVSLLLRSLFASALLQYTSTALVMPLEVGKLLLQIQWIPKDAPAPSSHIYEEEEEEETLSDSTNEDESYFADPAASHTKYPAPKPVDDQGYVIRTSVLEDGTRPEYIIPVGSMNGTWDMVKRVATFRGEGWLSLWKGLLTSCIHDVLFSNVQPLVDNIIHSMFLSSAAGLYRPPLLLPVASHVITGFLLSPLDLVRTRLVAQSAMQRYRTYTGPFDALRQIIAQEGGIRSIYFHPQLLIPTILDNGLRPLLHILMPTLIAPRLGFGPHVAPDTSPIAWAFAQVLGSMASLLITLPIETVRRRLQVQTRGTAKALRTCAETRPVPYNGVVDALWHIVTEERSDLPIKRKSKPRKQQAEHAEENDSNDLLAEKQDESRWLRNTGIGQLYRGMRMRVGVSVIVLLLTTFGGQQEVDGGWAEL</sequence>
<evidence type="ECO:0000313" key="11">
    <source>
        <dbReference type="EMBL" id="KAG1908392.1"/>
    </source>
</evidence>
<dbReference type="AlphaFoldDB" id="A0AAD4ELH3"/>
<dbReference type="RefSeq" id="XP_041233967.1">
    <property type="nucleotide sequence ID" value="XM_041378214.1"/>
</dbReference>
<dbReference type="PANTHER" id="PTHR45618">
    <property type="entry name" value="MITOCHONDRIAL DICARBOXYLATE CARRIER-RELATED"/>
    <property type="match status" value="1"/>
</dbReference>
<feature type="compositionally biased region" description="Acidic residues" evidence="10">
    <location>
        <begin position="119"/>
        <end position="136"/>
    </location>
</feature>
<dbReference type="GeneID" id="64672512"/>
<keyword evidence="5" id="KW-0677">Repeat</keyword>
<dbReference type="GO" id="GO:0016020">
    <property type="term" value="C:membrane"/>
    <property type="evidence" value="ECO:0007669"/>
    <property type="project" value="UniProtKB-SubCell"/>
</dbReference>
<dbReference type="Proteomes" id="UP001195769">
    <property type="component" value="Unassembled WGS sequence"/>
</dbReference>
<evidence type="ECO:0000256" key="6">
    <source>
        <dbReference type="ARBA" id="ARBA00022989"/>
    </source>
</evidence>
<gene>
    <name evidence="11" type="ORF">F5891DRAFT_992833</name>
</gene>
<name>A0AAD4ELH3_9AGAM</name>
<feature type="region of interest" description="Disordered" evidence="10">
    <location>
        <begin position="412"/>
        <end position="436"/>
    </location>
</feature>
<evidence type="ECO:0000256" key="2">
    <source>
        <dbReference type="ARBA" id="ARBA00006375"/>
    </source>
</evidence>
<protein>
    <submittedName>
        <fullName evidence="11">Mitochondrial carrier domain-containing protein</fullName>
    </submittedName>
</protein>
<proteinExistence type="inferred from homology"/>
<comment type="subcellular location">
    <subcellularLocation>
        <location evidence="1">Membrane</location>
        <topology evidence="1">Multi-pass membrane protein</topology>
    </subcellularLocation>
</comment>
<evidence type="ECO:0000256" key="1">
    <source>
        <dbReference type="ARBA" id="ARBA00004141"/>
    </source>
</evidence>
<evidence type="ECO:0000256" key="5">
    <source>
        <dbReference type="ARBA" id="ARBA00022737"/>
    </source>
</evidence>
<accession>A0AAD4ELH3</accession>
<keyword evidence="3 9" id="KW-0813">Transport</keyword>
<dbReference type="Gene3D" id="1.50.40.10">
    <property type="entry name" value="Mitochondrial carrier domain"/>
    <property type="match status" value="1"/>
</dbReference>
<evidence type="ECO:0000313" key="12">
    <source>
        <dbReference type="Proteomes" id="UP001195769"/>
    </source>
</evidence>
<evidence type="ECO:0000256" key="10">
    <source>
        <dbReference type="SAM" id="MobiDB-lite"/>
    </source>
</evidence>
<organism evidence="11 12">
    <name type="scientific">Suillus fuscotomentosus</name>
    <dbReference type="NCBI Taxonomy" id="1912939"/>
    <lineage>
        <taxon>Eukaryota</taxon>
        <taxon>Fungi</taxon>
        <taxon>Dikarya</taxon>
        <taxon>Basidiomycota</taxon>
        <taxon>Agaricomycotina</taxon>
        <taxon>Agaricomycetes</taxon>
        <taxon>Agaricomycetidae</taxon>
        <taxon>Boletales</taxon>
        <taxon>Suillineae</taxon>
        <taxon>Suillaceae</taxon>
        <taxon>Suillus</taxon>
    </lineage>
</organism>
<feature type="repeat" description="Solcar" evidence="8">
    <location>
        <begin position="241"/>
        <end position="326"/>
    </location>
</feature>
<dbReference type="InterPro" id="IPR018108">
    <property type="entry name" value="MCP_transmembrane"/>
</dbReference>
<dbReference type="Pfam" id="PF00153">
    <property type="entry name" value="Mito_carr"/>
    <property type="match status" value="1"/>
</dbReference>
<dbReference type="InterPro" id="IPR023395">
    <property type="entry name" value="MCP_dom_sf"/>
</dbReference>
<evidence type="ECO:0000256" key="8">
    <source>
        <dbReference type="PROSITE-ProRule" id="PRU00282"/>
    </source>
</evidence>
<keyword evidence="7 8" id="KW-0472">Membrane</keyword>
<feature type="region of interest" description="Disordered" evidence="10">
    <location>
        <begin position="112"/>
        <end position="136"/>
    </location>
</feature>
<dbReference type="PROSITE" id="PS50920">
    <property type="entry name" value="SOLCAR"/>
    <property type="match status" value="1"/>
</dbReference>
<dbReference type="EMBL" id="JABBWK010000001">
    <property type="protein sequence ID" value="KAG1908392.1"/>
    <property type="molecule type" value="Genomic_DNA"/>
</dbReference>